<dbReference type="AlphaFoldDB" id="A0AA35TGQ5"/>
<evidence type="ECO:0000256" key="1">
    <source>
        <dbReference type="SAM" id="MobiDB-lite"/>
    </source>
</evidence>
<organism evidence="3 4">
    <name type="scientific">Geodia barretti</name>
    <name type="common">Barrett's horny sponge</name>
    <dbReference type="NCBI Taxonomy" id="519541"/>
    <lineage>
        <taxon>Eukaryota</taxon>
        <taxon>Metazoa</taxon>
        <taxon>Porifera</taxon>
        <taxon>Demospongiae</taxon>
        <taxon>Heteroscleromorpha</taxon>
        <taxon>Tetractinellida</taxon>
        <taxon>Astrophorina</taxon>
        <taxon>Geodiidae</taxon>
        <taxon>Geodia</taxon>
    </lineage>
</organism>
<evidence type="ECO:0000313" key="3">
    <source>
        <dbReference type="EMBL" id="CAI8046792.1"/>
    </source>
</evidence>
<sequence length="195" mass="22488">MLRSLFGKGKKRREPVGPAHDESIRGARVGDVLTINGYSVEYDERLLFIERIHRYSSKADTWYELLCVDGDDRLWIDWTDGRELSTTVTEDTGPVGLGSTGLSEEDLIQLDEEQSIDNCVTIDGDNYFYRNSVEVLFFQDSKGPGDAFYHWDFQQEQGQRTLSIMKWPERPFEVVFSDVVDPETITLYQGERRIS</sequence>
<dbReference type="EMBL" id="CASHTH010003592">
    <property type="protein sequence ID" value="CAI8046792.1"/>
    <property type="molecule type" value="Genomic_DNA"/>
</dbReference>
<proteinExistence type="predicted"/>
<protein>
    <recommendedName>
        <fullName evidence="2">DUF4178 domain-containing protein</fullName>
    </recommendedName>
</protein>
<dbReference type="Pfam" id="PF13785">
    <property type="entry name" value="DUF4178"/>
    <property type="match status" value="1"/>
</dbReference>
<feature type="domain" description="DUF4178" evidence="2">
    <location>
        <begin position="37"/>
        <end position="181"/>
    </location>
</feature>
<dbReference type="Proteomes" id="UP001174909">
    <property type="component" value="Unassembled WGS sequence"/>
</dbReference>
<dbReference type="InterPro" id="IPR025235">
    <property type="entry name" value="DUF4178"/>
</dbReference>
<keyword evidence="4" id="KW-1185">Reference proteome</keyword>
<feature type="region of interest" description="Disordered" evidence="1">
    <location>
        <begin position="1"/>
        <end position="22"/>
    </location>
</feature>
<evidence type="ECO:0000313" key="4">
    <source>
        <dbReference type="Proteomes" id="UP001174909"/>
    </source>
</evidence>
<comment type="caution">
    <text evidence="3">The sequence shown here is derived from an EMBL/GenBank/DDBJ whole genome shotgun (WGS) entry which is preliminary data.</text>
</comment>
<evidence type="ECO:0000259" key="2">
    <source>
        <dbReference type="Pfam" id="PF13785"/>
    </source>
</evidence>
<gene>
    <name evidence="3" type="ORF">GBAR_LOCUS25872</name>
</gene>
<reference evidence="3" key="1">
    <citation type="submission" date="2023-03" db="EMBL/GenBank/DDBJ databases">
        <authorList>
            <person name="Steffen K."/>
            <person name="Cardenas P."/>
        </authorList>
    </citation>
    <scope>NUCLEOTIDE SEQUENCE</scope>
</reference>
<name>A0AA35TGQ5_GEOBA</name>
<accession>A0AA35TGQ5</accession>